<keyword evidence="3" id="KW-1185">Reference proteome</keyword>
<dbReference type="GO" id="GO:0003700">
    <property type="term" value="F:DNA-binding transcription factor activity"/>
    <property type="evidence" value="ECO:0007669"/>
    <property type="project" value="InterPro"/>
</dbReference>
<dbReference type="SMART" id="SM00347">
    <property type="entry name" value="HTH_MARR"/>
    <property type="match status" value="1"/>
</dbReference>
<reference evidence="2 3" key="2">
    <citation type="submission" date="2019-09" db="EMBL/GenBank/DDBJ databases">
        <authorList>
            <person name="Jin C."/>
        </authorList>
    </citation>
    <scope>NUCLEOTIDE SEQUENCE [LARGE SCALE GENOMIC DNA]</scope>
    <source>
        <strain evidence="2 3">AN110305</strain>
    </source>
</reference>
<name>A0A5B2WUD5_9PSEU</name>
<dbReference type="PROSITE" id="PS50995">
    <property type="entry name" value="HTH_MARR_2"/>
    <property type="match status" value="1"/>
</dbReference>
<comment type="caution">
    <text evidence="2">The sequence shown here is derived from an EMBL/GenBank/DDBJ whole genome shotgun (WGS) entry which is preliminary data.</text>
</comment>
<proteinExistence type="predicted"/>
<dbReference type="EMBL" id="VUOB01000061">
    <property type="protein sequence ID" value="KAA2254480.1"/>
    <property type="molecule type" value="Genomic_DNA"/>
</dbReference>
<protein>
    <submittedName>
        <fullName evidence="2">Winged helix-turn-helix transcriptional regulator</fullName>
    </submittedName>
</protein>
<dbReference type="Proteomes" id="UP000323454">
    <property type="component" value="Unassembled WGS sequence"/>
</dbReference>
<evidence type="ECO:0000259" key="1">
    <source>
        <dbReference type="PROSITE" id="PS50995"/>
    </source>
</evidence>
<dbReference type="PANTHER" id="PTHR33164">
    <property type="entry name" value="TRANSCRIPTIONAL REGULATOR, MARR FAMILY"/>
    <property type="match status" value="1"/>
</dbReference>
<gene>
    <name evidence="2" type="ORF">F0L68_30325</name>
</gene>
<dbReference type="InterPro" id="IPR036388">
    <property type="entry name" value="WH-like_DNA-bd_sf"/>
</dbReference>
<dbReference type="Pfam" id="PF12802">
    <property type="entry name" value="MarR_2"/>
    <property type="match status" value="1"/>
</dbReference>
<dbReference type="PANTHER" id="PTHR33164:SF57">
    <property type="entry name" value="MARR-FAMILY TRANSCRIPTIONAL REGULATOR"/>
    <property type="match status" value="1"/>
</dbReference>
<evidence type="ECO:0000313" key="3">
    <source>
        <dbReference type="Proteomes" id="UP000323454"/>
    </source>
</evidence>
<accession>A0A5B2WUD5</accession>
<feature type="domain" description="HTH marR-type" evidence="1">
    <location>
        <begin position="14"/>
        <end position="155"/>
    </location>
</feature>
<evidence type="ECO:0000313" key="2">
    <source>
        <dbReference type="EMBL" id="KAA2254480.1"/>
    </source>
</evidence>
<dbReference type="InterPro" id="IPR036390">
    <property type="entry name" value="WH_DNA-bd_sf"/>
</dbReference>
<dbReference type="AlphaFoldDB" id="A0A5B2WUD5"/>
<dbReference type="InterPro" id="IPR039422">
    <property type="entry name" value="MarR/SlyA-like"/>
</dbReference>
<reference evidence="2 3" key="1">
    <citation type="submission" date="2019-09" db="EMBL/GenBank/DDBJ databases">
        <title>Goodfellowia gen. nov., a new genus of the Pseudonocardineae related to Actinoalloteichus, containing Goodfellowia coeruleoviolacea gen. nov., comb. nov. gen. nov., comb. nov.</title>
        <authorList>
            <person name="Labeda D."/>
        </authorList>
    </citation>
    <scope>NUCLEOTIDE SEQUENCE [LARGE SCALE GENOMIC DNA]</scope>
    <source>
        <strain evidence="2 3">AN110305</strain>
    </source>
</reference>
<sequence>MDGSETDEDPRRTLAAVERSMIQLRRNMARRTLGRQVARESGQAVDLSLAGVVDAIDEGPEREGQEITVGLVADRMGVDPSRASRLVAAAIEAGYARRVASQVDGRRIQLELTPAGHDMVTASHRHRQDLYERLMRGWSEQDRGTFALLLNRFTDAMAEFRREQR</sequence>
<dbReference type="InterPro" id="IPR000835">
    <property type="entry name" value="HTH_MarR-typ"/>
</dbReference>
<dbReference type="Gene3D" id="1.10.10.10">
    <property type="entry name" value="Winged helix-like DNA-binding domain superfamily/Winged helix DNA-binding domain"/>
    <property type="match status" value="1"/>
</dbReference>
<dbReference type="RefSeq" id="WP_149853276.1">
    <property type="nucleotide sequence ID" value="NZ_VUOB01000061.1"/>
</dbReference>
<dbReference type="OrthoDB" id="7774677at2"/>
<organism evidence="2 3">
    <name type="scientific">Solihabitans fulvus</name>
    <dbReference type="NCBI Taxonomy" id="1892852"/>
    <lineage>
        <taxon>Bacteria</taxon>
        <taxon>Bacillati</taxon>
        <taxon>Actinomycetota</taxon>
        <taxon>Actinomycetes</taxon>
        <taxon>Pseudonocardiales</taxon>
        <taxon>Pseudonocardiaceae</taxon>
        <taxon>Solihabitans</taxon>
    </lineage>
</organism>
<dbReference type="SUPFAM" id="SSF46785">
    <property type="entry name" value="Winged helix' DNA-binding domain"/>
    <property type="match status" value="1"/>
</dbReference>
<dbReference type="GO" id="GO:0006950">
    <property type="term" value="P:response to stress"/>
    <property type="evidence" value="ECO:0007669"/>
    <property type="project" value="TreeGrafter"/>
</dbReference>